<evidence type="ECO:0000313" key="2">
    <source>
        <dbReference type="Proteomes" id="UP000479710"/>
    </source>
</evidence>
<dbReference type="EMBL" id="SPHZ02000007">
    <property type="protein sequence ID" value="KAF0909142.1"/>
    <property type="molecule type" value="Genomic_DNA"/>
</dbReference>
<protein>
    <submittedName>
        <fullName evidence="1">Uncharacterized protein</fullName>
    </submittedName>
</protein>
<proteinExistence type="predicted"/>
<accession>A0A6G1DA29</accession>
<organism evidence="1 2">
    <name type="scientific">Oryza meyeriana var. granulata</name>
    <dbReference type="NCBI Taxonomy" id="110450"/>
    <lineage>
        <taxon>Eukaryota</taxon>
        <taxon>Viridiplantae</taxon>
        <taxon>Streptophyta</taxon>
        <taxon>Embryophyta</taxon>
        <taxon>Tracheophyta</taxon>
        <taxon>Spermatophyta</taxon>
        <taxon>Magnoliopsida</taxon>
        <taxon>Liliopsida</taxon>
        <taxon>Poales</taxon>
        <taxon>Poaceae</taxon>
        <taxon>BOP clade</taxon>
        <taxon>Oryzoideae</taxon>
        <taxon>Oryzeae</taxon>
        <taxon>Oryzinae</taxon>
        <taxon>Oryza</taxon>
        <taxon>Oryza meyeriana</taxon>
    </lineage>
</organism>
<sequence>MSLDLKDERIIAVITLPVPALEPGYKCRLIEAHGRLVVAAIVRRPTNTKTEVGSMHQLMSIVYLLLH</sequence>
<dbReference type="OrthoDB" id="604413at2759"/>
<name>A0A6G1DA29_9ORYZ</name>
<reference evidence="1 2" key="1">
    <citation type="submission" date="2019-11" db="EMBL/GenBank/DDBJ databases">
        <title>Whole genome sequence of Oryza granulata.</title>
        <authorList>
            <person name="Li W."/>
        </authorList>
    </citation>
    <scope>NUCLEOTIDE SEQUENCE [LARGE SCALE GENOMIC DNA]</scope>
    <source>
        <strain evidence="2">cv. Menghai</strain>
        <tissue evidence="1">Leaf</tissue>
    </source>
</reference>
<gene>
    <name evidence="1" type="ORF">E2562_031644</name>
</gene>
<comment type="caution">
    <text evidence="1">The sequence shown here is derived from an EMBL/GenBank/DDBJ whole genome shotgun (WGS) entry which is preliminary data.</text>
</comment>
<evidence type="ECO:0000313" key="1">
    <source>
        <dbReference type="EMBL" id="KAF0909142.1"/>
    </source>
</evidence>
<dbReference type="Proteomes" id="UP000479710">
    <property type="component" value="Unassembled WGS sequence"/>
</dbReference>
<keyword evidence="2" id="KW-1185">Reference proteome</keyword>
<dbReference type="AlphaFoldDB" id="A0A6G1DA29"/>